<gene>
    <name evidence="1" type="primary">jg25043</name>
    <name evidence="1" type="ORF">PAEG_LOCUS6099</name>
</gene>
<organism evidence="1 2">
    <name type="scientific">Pararge aegeria aegeria</name>
    <dbReference type="NCBI Taxonomy" id="348720"/>
    <lineage>
        <taxon>Eukaryota</taxon>
        <taxon>Metazoa</taxon>
        <taxon>Ecdysozoa</taxon>
        <taxon>Arthropoda</taxon>
        <taxon>Hexapoda</taxon>
        <taxon>Insecta</taxon>
        <taxon>Pterygota</taxon>
        <taxon>Neoptera</taxon>
        <taxon>Endopterygota</taxon>
        <taxon>Lepidoptera</taxon>
        <taxon>Glossata</taxon>
        <taxon>Ditrysia</taxon>
        <taxon>Papilionoidea</taxon>
        <taxon>Nymphalidae</taxon>
        <taxon>Satyrinae</taxon>
        <taxon>Satyrini</taxon>
        <taxon>Parargina</taxon>
        <taxon>Pararge</taxon>
    </lineage>
</organism>
<dbReference type="AlphaFoldDB" id="A0A8S4QXS0"/>
<accession>A0A8S4QXS0</accession>
<dbReference type="Proteomes" id="UP000838756">
    <property type="component" value="Unassembled WGS sequence"/>
</dbReference>
<dbReference type="EMBL" id="CAKXAJ010019298">
    <property type="protein sequence ID" value="CAH2218252.1"/>
    <property type="molecule type" value="Genomic_DNA"/>
</dbReference>
<evidence type="ECO:0000313" key="2">
    <source>
        <dbReference type="Proteomes" id="UP000838756"/>
    </source>
</evidence>
<keyword evidence="2" id="KW-1185">Reference proteome</keyword>
<protein>
    <submittedName>
        <fullName evidence="1">Jg25043 protein</fullName>
    </submittedName>
</protein>
<comment type="caution">
    <text evidence="1">The sequence shown here is derived from an EMBL/GenBank/DDBJ whole genome shotgun (WGS) entry which is preliminary data.</text>
</comment>
<sequence length="111" mass="12589">MVRDVARAGDAWGRSHRLPSERGLAAKLLAREAHRAMCNLFINLGGFPPALRVFSLLSFSRIAVKRILRCGDLTKTDSDLRPRKLKGKNPHIMKMKLNLLYSAKSRRICMM</sequence>
<reference evidence="1" key="1">
    <citation type="submission" date="2022-03" db="EMBL/GenBank/DDBJ databases">
        <authorList>
            <person name="Lindestad O."/>
        </authorList>
    </citation>
    <scope>NUCLEOTIDE SEQUENCE</scope>
</reference>
<evidence type="ECO:0000313" key="1">
    <source>
        <dbReference type="EMBL" id="CAH2218252.1"/>
    </source>
</evidence>
<proteinExistence type="predicted"/>
<name>A0A8S4QXS0_9NEOP</name>